<proteinExistence type="predicted"/>
<dbReference type="Proteomes" id="UP000438699">
    <property type="component" value="Unassembled WGS sequence"/>
</dbReference>
<dbReference type="RefSeq" id="WP_151150294.1">
    <property type="nucleotide sequence ID" value="NZ_WAIE01000002.1"/>
</dbReference>
<reference evidence="1 2" key="1">
    <citation type="journal article" date="2017" name="Int. J. Syst. Evol. Microbiol.">
        <title>Desulfovibrio senegalensis sp. nov., a mesophilic sulfate reducer isolated from marine sediment.</title>
        <authorList>
            <person name="Thioye A."/>
            <person name="Gam Z.B.A."/>
            <person name="Mbengue M."/>
            <person name="Cayol J.L."/>
            <person name="Joseph-Bartoli M."/>
            <person name="Toure-Kane C."/>
            <person name="Labat M."/>
        </authorList>
    </citation>
    <scope>NUCLEOTIDE SEQUENCE [LARGE SCALE GENOMIC DNA]</scope>
    <source>
        <strain evidence="1 2">DSM 101509</strain>
    </source>
</reference>
<keyword evidence="2" id="KW-1185">Reference proteome</keyword>
<gene>
    <name evidence="1" type="ORF">F8A88_06290</name>
</gene>
<sequence>MSDDMEKTLAEKSYEESIANDFFNMIQEARENGVDLDEGFETTPLSMQNATLRYMFYNKKFLKGTNMPMALKKKMGVSNILTAVEVNGKPVGIFLVCTLSVPLSKVLTEDQVFKSIQTKALHDFKGKVALLMQRGFETDASAPVH</sequence>
<name>A0A6N6N2Y0_9BACT</name>
<evidence type="ECO:0000313" key="2">
    <source>
        <dbReference type="Proteomes" id="UP000438699"/>
    </source>
</evidence>
<comment type="caution">
    <text evidence="1">The sequence shown here is derived from an EMBL/GenBank/DDBJ whole genome shotgun (WGS) entry which is preliminary data.</text>
</comment>
<accession>A0A6N6N2Y0</accession>
<dbReference type="AlphaFoldDB" id="A0A6N6N2Y0"/>
<evidence type="ECO:0000313" key="1">
    <source>
        <dbReference type="EMBL" id="KAB1442072.1"/>
    </source>
</evidence>
<organism evidence="1 2">
    <name type="scientific">Pseudodesulfovibrio senegalensis</name>
    <dbReference type="NCBI Taxonomy" id="1721087"/>
    <lineage>
        <taxon>Bacteria</taxon>
        <taxon>Pseudomonadati</taxon>
        <taxon>Thermodesulfobacteriota</taxon>
        <taxon>Desulfovibrionia</taxon>
        <taxon>Desulfovibrionales</taxon>
        <taxon>Desulfovibrionaceae</taxon>
    </lineage>
</organism>
<dbReference type="OrthoDB" id="5471126at2"/>
<dbReference type="EMBL" id="WAIE01000002">
    <property type="protein sequence ID" value="KAB1442072.1"/>
    <property type="molecule type" value="Genomic_DNA"/>
</dbReference>
<protein>
    <submittedName>
        <fullName evidence="1">Uncharacterized protein</fullName>
    </submittedName>
</protein>